<dbReference type="InterPro" id="IPR003593">
    <property type="entry name" value="AAA+_ATPase"/>
</dbReference>
<keyword evidence="2" id="KW-0547">Nucleotide-binding</keyword>
<evidence type="ECO:0000313" key="5">
    <source>
        <dbReference type="EMBL" id="KAA9332784.1"/>
    </source>
</evidence>
<sequence length="228" mass="26019">MIEIHNLNLAFGRKPVLQNLNISFEKGKVHGIIGLNGAGKSSFFNALTQVIPPDSGSIRFNGNALKRGRIGYLETNNFFFFHLTGREYLHIFEQTNTAFDLPAFEKLLLLPLDDLVENYSTGMKKKLALLAVLKQDKPIYIFDEPFNGLDLESNRTLELIIQTLQEKGKTILLSSHVLEPLLHTCNQIHLLQNGSFVKSYEQPDFGRIREELFQHLEVEIRNQLQQAL</sequence>
<gene>
    <name evidence="5" type="ORF">F0P94_12360</name>
</gene>
<dbReference type="GO" id="GO:0016887">
    <property type="term" value="F:ATP hydrolysis activity"/>
    <property type="evidence" value="ECO:0007669"/>
    <property type="project" value="InterPro"/>
</dbReference>
<dbReference type="InterPro" id="IPR027417">
    <property type="entry name" value="P-loop_NTPase"/>
</dbReference>
<dbReference type="Pfam" id="PF00005">
    <property type="entry name" value="ABC_tran"/>
    <property type="match status" value="1"/>
</dbReference>
<dbReference type="Proteomes" id="UP000326570">
    <property type="component" value="Unassembled WGS sequence"/>
</dbReference>
<accession>A0A5N1IRW3</accession>
<name>A0A5N1IRW3_9BACT</name>
<proteinExistence type="predicted"/>
<dbReference type="InterPro" id="IPR051782">
    <property type="entry name" value="ABC_Transporter_VariousFunc"/>
</dbReference>
<keyword evidence="3 5" id="KW-0067">ATP-binding</keyword>
<evidence type="ECO:0000256" key="2">
    <source>
        <dbReference type="ARBA" id="ARBA00022741"/>
    </source>
</evidence>
<dbReference type="SMART" id="SM00382">
    <property type="entry name" value="AAA"/>
    <property type="match status" value="1"/>
</dbReference>
<dbReference type="RefSeq" id="WP_150904197.1">
    <property type="nucleotide sequence ID" value="NZ_VTWT01000006.1"/>
</dbReference>
<dbReference type="CDD" id="cd03230">
    <property type="entry name" value="ABC_DR_subfamily_A"/>
    <property type="match status" value="1"/>
</dbReference>
<dbReference type="EMBL" id="VTWT01000006">
    <property type="protein sequence ID" value="KAA9332784.1"/>
    <property type="molecule type" value="Genomic_DNA"/>
</dbReference>
<dbReference type="SUPFAM" id="SSF52540">
    <property type="entry name" value="P-loop containing nucleoside triphosphate hydrolases"/>
    <property type="match status" value="1"/>
</dbReference>
<keyword evidence="1" id="KW-0813">Transport</keyword>
<keyword evidence="6" id="KW-1185">Reference proteome</keyword>
<organism evidence="5 6">
    <name type="scientific">Adhaeribacter soli</name>
    <dbReference type="NCBI Taxonomy" id="2607655"/>
    <lineage>
        <taxon>Bacteria</taxon>
        <taxon>Pseudomonadati</taxon>
        <taxon>Bacteroidota</taxon>
        <taxon>Cytophagia</taxon>
        <taxon>Cytophagales</taxon>
        <taxon>Hymenobacteraceae</taxon>
        <taxon>Adhaeribacter</taxon>
    </lineage>
</organism>
<dbReference type="GO" id="GO:0005524">
    <property type="term" value="F:ATP binding"/>
    <property type="evidence" value="ECO:0007669"/>
    <property type="project" value="UniProtKB-KW"/>
</dbReference>
<dbReference type="AlphaFoldDB" id="A0A5N1IRW3"/>
<evidence type="ECO:0000256" key="3">
    <source>
        <dbReference type="ARBA" id="ARBA00022840"/>
    </source>
</evidence>
<dbReference type="Gene3D" id="3.40.50.300">
    <property type="entry name" value="P-loop containing nucleotide triphosphate hydrolases"/>
    <property type="match status" value="1"/>
</dbReference>
<protein>
    <submittedName>
        <fullName evidence="5">ATP-binding cassette domain-containing protein</fullName>
    </submittedName>
</protein>
<dbReference type="PANTHER" id="PTHR42939:SF1">
    <property type="entry name" value="ABC TRANSPORTER ATP-BINDING PROTEIN ALBC-RELATED"/>
    <property type="match status" value="1"/>
</dbReference>
<dbReference type="InterPro" id="IPR003439">
    <property type="entry name" value="ABC_transporter-like_ATP-bd"/>
</dbReference>
<dbReference type="PROSITE" id="PS50893">
    <property type="entry name" value="ABC_TRANSPORTER_2"/>
    <property type="match status" value="1"/>
</dbReference>
<comment type="caution">
    <text evidence="5">The sequence shown here is derived from an EMBL/GenBank/DDBJ whole genome shotgun (WGS) entry which is preliminary data.</text>
</comment>
<evidence type="ECO:0000256" key="1">
    <source>
        <dbReference type="ARBA" id="ARBA00022448"/>
    </source>
</evidence>
<dbReference type="PANTHER" id="PTHR42939">
    <property type="entry name" value="ABC TRANSPORTER ATP-BINDING PROTEIN ALBC-RELATED"/>
    <property type="match status" value="1"/>
</dbReference>
<evidence type="ECO:0000313" key="6">
    <source>
        <dbReference type="Proteomes" id="UP000326570"/>
    </source>
</evidence>
<feature type="domain" description="ABC transporter" evidence="4">
    <location>
        <begin position="2"/>
        <end position="218"/>
    </location>
</feature>
<evidence type="ECO:0000259" key="4">
    <source>
        <dbReference type="PROSITE" id="PS50893"/>
    </source>
</evidence>
<reference evidence="5 6" key="1">
    <citation type="submission" date="2019-09" db="EMBL/GenBank/DDBJ databases">
        <title>Genome sequence of Adhaeribacter sp. M2.</title>
        <authorList>
            <person name="Srinivasan S."/>
        </authorList>
    </citation>
    <scope>NUCLEOTIDE SEQUENCE [LARGE SCALE GENOMIC DNA]</scope>
    <source>
        <strain evidence="5 6">M2</strain>
    </source>
</reference>